<comment type="caution">
    <text evidence="3">The sequence shown here is derived from an EMBL/GenBank/DDBJ whole genome shotgun (WGS) entry which is preliminary data.</text>
</comment>
<evidence type="ECO:0000313" key="3">
    <source>
        <dbReference type="EMBL" id="MBF4767204.1"/>
    </source>
</evidence>
<gene>
    <name evidence="3" type="ORF">ISU10_05430</name>
</gene>
<organism evidence="3 4">
    <name type="scientific">Nocardioides agariphilus</name>
    <dbReference type="NCBI Taxonomy" id="433664"/>
    <lineage>
        <taxon>Bacteria</taxon>
        <taxon>Bacillati</taxon>
        <taxon>Actinomycetota</taxon>
        <taxon>Actinomycetes</taxon>
        <taxon>Propionibacteriales</taxon>
        <taxon>Nocardioidaceae</taxon>
        <taxon>Nocardioides</taxon>
    </lineage>
</organism>
<dbReference type="EMBL" id="JADKPO010000005">
    <property type="protein sequence ID" value="MBF4767204.1"/>
    <property type="molecule type" value="Genomic_DNA"/>
</dbReference>
<comment type="similarity">
    <text evidence="1">Belongs to the universal stress protein A family.</text>
</comment>
<feature type="domain" description="UspA" evidence="2">
    <location>
        <begin position="7"/>
        <end position="135"/>
    </location>
</feature>
<dbReference type="PANTHER" id="PTHR46268">
    <property type="entry name" value="STRESS RESPONSE PROTEIN NHAX"/>
    <property type="match status" value="1"/>
</dbReference>
<dbReference type="CDD" id="cd00293">
    <property type="entry name" value="USP-like"/>
    <property type="match status" value="1"/>
</dbReference>
<dbReference type="SUPFAM" id="SSF52402">
    <property type="entry name" value="Adenine nucleotide alpha hydrolases-like"/>
    <property type="match status" value="1"/>
</dbReference>
<dbReference type="Gene3D" id="3.40.50.12370">
    <property type="match status" value="1"/>
</dbReference>
<reference evidence="3" key="1">
    <citation type="submission" date="2020-11" db="EMBL/GenBank/DDBJ databases">
        <title>Nocardioides cynanchi sp. nov., isolated from soil of rhizosphere of Cynanchum wilfordii.</title>
        <authorList>
            <person name="Lee J.-S."/>
            <person name="Suh M.K."/>
            <person name="Kim J.-S."/>
        </authorList>
    </citation>
    <scope>NUCLEOTIDE SEQUENCE</scope>
    <source>
        <strain evidence="3">KCTC 19276</strain>
    </source>
</reference>
<dbReference type="Proteomes" id="UP000660668">
    <property type="component" value="Unassembled WGS sequence"/>
</dbReference>
<accession>A0A930YLL8</accession>
<evidence type="ECO:0000256" key="1">
    <source>
        <dbReference type="ARBA" id="ARBA00008791"/>
    </source>
</evidence>
<proteinExistence type="inferred from homology"/>
<sequence>MSQRDTHVVVAVDGSDRSIALLDWAATYAATVGADLKVVTTWQLPDLPGHRPARAEYDVSTTLERRLADLVGQTCTGVPHEVVLEESDTVSLLLREAEDADLIVMGSVPDSHDKQLSRVTQKVLLQAPCPVVVVPSPR</sequence>
<dbReference type="RefSeq" id="WP_194695355.1">
    <property type="nucleotide sequence ID" value="NZ_JADKPO010000005.1"/>
</dbReference>
<evidence type="ECO:0000259" key="2">
    <source>
        <dbReference type="Pfam" id="PF00582"/>
    </source>
</evidence>
<name>A0A930YLL8_9ACTN</name>
<keyword evidence="4" id="KW-1185">Reference proteome</keyword>
<dbReference type="AlphaFoldDB" id="A0A930YLL8"/>
<dbReference type="InterPro" id="IPR006016">
    <property type="entry name" value="UspA"/>
</dbReference>
<dbReference type="Pfam" id="PF00582">
    <property type="entry name" value="Usp"/>
    <property type="match status" value="1"/>
</dbReference>
<protein>
    <submittedName>
        <fullName evidence="3">Universal stress protein</fullName>
    </submittedName>
</protein>
<dbReference type="PANTHER" id="PTHR46268:SF6">
    <property type="entry name" value="UNIVERSAL STRESS PROTEIN UP12"/>
    <property type="match status" value="1"/>
</dbReference>
<evidence type="ECO:0000313" key="4">
    <source>
        <dbReference type="Proteomes" id="UP000660668"/>
    </source>
</evidence>